<organism evidence="2 3">
    <name type="scientific">Pontoporia blainvillei</name>
    <name type="common">Franciscana</name>
    <name type="synonym">Delphinus blainvillei</name>
    <dbReference type="NCBI Taxonomy" id="48723"/>
    <lineage>
        <taxon>Eukaryota</taxon>
        <taxon>Metazoa</taxon>
        <taxon>Chordata</taxon>
        <taxon>Craniata</taxon>
        <taxon>Vertebrata</taxon>
        <taxon>Euteleostomi</taxon>
        <taxon>Mammalia</taxon>
        <taxon>Eutheria</taxon>
        <taxon>Laurasiatheria</taxon>
        <taxon>Artiodactyla</taxon>
        <taxon>Whippomorpha</taxon>
        <taxon>Cetacea</taxon>
        <taxon>Odontoceti</taxon>
        <taxon>Pontoporiidae</taxon>
        <taxon>Pontoporia</taxon>
    </lineage>
</organism>
<dbReference type="EMBL" id="PGGH01138623">
    <property type="protein sequence ID" value="NIG59900.1"/>
    <property type="molecule type" value="Genomic_DNA"/>
</dbReference>
<sequence>MGAFPATKVPESPGLPPSSRSRSPLTVTVVHSDLRHQGQQARRQTPSCVDRSSNSWKERCGHDRNHLTNSERHSTVSYHLNKLKYNSTLKESRNDISLILNEYAEFNKVMMNSHPVIFQEKEPRAASGEAEPREPCPSIPRPASYYAMVADLCTSLHVKLERVVKEACTRTFLFHLVETEDKSFFVRTKDSQLQKEAIDMEWCFSFSAQCFAAD</sequence>
<dbReference type="Proteomes" id="UP001165941">
    <property type="component" value="Unassembled WGS sequence"/>
</dbReference>
<dbReference type="PANTHER" id="PTHR16207:SF10">
    <property type="entry name" value="PROTEIN TASOR 2"/>
    <property type="match status" value="1"/>
</dbReference>
<feature type="region of interest" description="Disordered" evidence="1">
    <location>
        <begin position="1"/>
        <end position="67"/>
    </location>
</feature>
<protein>
    <submittedName>
        <fullName evidence="2">Uncharacterized protein</fullName>
    </submittedName>
</protein>
<evidence type="ECO:0000313" key="2">
    <source>
        <dbReference type="EMBL" id="NIG59900.1"/>
    </source>
</evidence>
<dbReference type="InterPro" id="IPR046432">
    <property type="entry name" value="TASOR"/>
</dbReference>
<proteinExistence type="predicted"/>
<evidence type="ECO:0000313" key="3">
    <source>
        <dbReference type="Proteomes" id="UP001165941"/>
    </source>
</evidence>
<keyword evidence="3" id="KW-1185">Reference proteome</keyword>
<accession>A0ABX0S5D7</accession>
<gene>
    <name evidence="2" type="ORF">BU61_7352</name>
</gene>
<evidence type="ECO:0000256" key="1">
    <source>
        <dbReference type="SAM" id="MobiDB-lite"/>
    </source>
</evidence>
<feature type="compositionally biased region" description="Polar residues" evidence="1">
    <location>
        <begin position="37"/>
        <end position="55"/>
    </location>
</feature>
<comment type="caution">
    <text evidence="2">The sequence shown here is derived from an EMBL/GenBank/DDBJ whole genome shotgun (WGS) entry which is preliminary data.</text>
</comment>
<dbReference type="PANTHER" id="PTHR16207">
    <property type="entry name" value="SET DOMAIN-CONTAINING PROTEIN"/>
    <property type="match status" value="1"/>
</dbReference>
<reference evidence="2" key="1">
    <citation type="submission" date="2018-05" db="EMBL/GenBank/DDBJ databases">
        <authorList>
            <person name="Pedro S.L.S."/>
            <person name="Freitas R.C."/>
            <person name="Barreto A.S."/>
            <person name="Lima A.O.S."/>
        </authorList>
    </citation>
    <scope>NUCLEOTIDE SEQUENCE</scope>
    <source>
        <strain evidence="2">BP203</strain>
        <tissue evidence="2">Muscle</tissue>
    </source>
</reference>
<feature type="compositionally biased region" description="Basic and acidic residues" evidence="1">
    <location>
        <begin position="56"/>
        <end position="67"/>
    </location>
</feature>
<name>A0ABX0S5D7_PONBL</name>